<comment type="caution">
    <text evidence="1">The sequence shown here is derived from an EMBL/GenBank/DDBJ whole genome shotgun (WGS) entry which is preliminary data.</text>
</comment>
<proteinExistence type="predicted"/>
<keyword evidence="2" id="KW-1185">Reference proteome</keyword>
<dbReference type="RefSeq" id="WP_006622448.1">
    <property type="nucleotide sequence ID" value="NZ_JBBWYZ010000014.1"/>
</dbReference>
<dbReference type="Proteomes" id="UP001387447">
    <property type="component" value="Unassembled WGS sequence"/>
</dbReference>
<evidence type="ECO:0000313" key="1">
    <source>
        <dbReference type="EMBL" id="MEK9513375.1"/>
    </source>
</evidence>
<sequence>MKTDVKAAAIAAKQYLISLWETMGNLDIQDLRVEEVELSEDDQSWLITLGFTRPADRLEDPLGEVLETSRYRREYKIFKVDAETSQVKSMKIRQV</sequence>
<organism evidence="1 2">
    <name type="scientific">Limnospira fusiformis PMC 851.14</name>
    <dbReference type="NCBI Taxonomy" id="2219512"/>
    <lineage>
        <taxon>Bacteria</taxon>
        <taxon>Bacillati</taxon>
        <taxon>Cyanobacteriota</taxon>
        <taxon>Cyanophyceae</taxon>
        <taxon>Oscillatoriophycideae</taxon>
        <taxon>Oscillatoriales</taxon>
        <taxon>Sirenicapillariaceae</taxon>
        <taxon>Limnospira</taxon>
    </lineage>
</organism>
<gene>
    <name evidence="1" type="ORF">AAEJ74_17295</name>
</gene>
<accession>A0ABU9EQG8</accession>
<name>A0ABU9EQG8_LIMFS</name>
<evidence type="ECO:0000313" key="2">
    <source>
        <dbReference type="Proteomes" id="UP001387447"/>
    </source>
</evidence>
<protein>
    <submittedName>
        <fullName evidence="1">Uncharacterized protein</fullName>
    </submittedName>
</protein>
<dbReference type="EMBL" id="JBBWYZ010000014">
    <property type="protein sequence ID" value="MEK9513375.1"/>
    <property type="molecule type" value="Genomic_DNA"/>
</dbReference>
<reference evidence="1 2" key="1">
    <citation type="journal article" date="2024" name="Front. Microbiol.">
        <title>Transcriptomic insights into the dominance of two phototrophs throughout the water column of a tropical hypersaline-alkaline crater lake (Dziani Dzaha, Mayotte).</title>
        <authorList>
            <person name="Duperron S."/>
            <person name="Halary S."/>
            <person name="Bouly J.-P."/>
            <person name="Roussel T."/>
            <person name="Hugoni M."/>
            <person name="Bruto M."/>
            <person name="Oger P."/>
            <person name="Duval C."/>
            <person name="Woo A."/>
            <person name="Jezequiel D."/>
            <person name="Ader M."/>
            <person name="Leboulanger C."/>
            <person name="Agogue H."/>
            <person name="Grossi V."/>
            <person name="Trousselier M."/>
            <person name="Bernard C."/>
        </authorList>
    </citation>
    <scope>NUCLEOTIDE SEQUENCE [LARGE SCALE GENOMIC DNA]</scope>
    <source>
        <strain evidence="1 2">PMC 851.14</strain>
    </source>
</reference>